<reference evidence="1" key="1">
    <citation type="submission" date="2017-08" db="EMBL/GenBank/DDBJ databases">
        <authorList>
            <person name="Polle J.E."/>
            <person name="Barry K."/>
            <person name="Cushman J."/>
            <person name="Schmutz J."/>
            <person name="Tran D."/>
            <person name="Hathwaick L.T."/>
            <person name="Yim W.C."/>
            <person name="Jenkins J."/>
            <person name="Mckie-Krisberg Z.M."/>
            <person name="Prochnik S."/>
            <person name="Lindquist E."/>
            <person name="Dockter R.B."/>
            <person name="Adam C."/>
            <person name="Molina H."/>
            <person name="Bunkerborg J."/>
            <person name="Jin E."/>
            <person name="Buchheim M."/>
            <person name="Magnuson J."/>
        </authorList>
    </citation>
    <scope>NUCLEOTIDE SEQUENCE</scope>
    <source>
        <strain evidence="1">CCAP 19/18</strain>
    </source>
</reference>
<dbReference type="EMBL" id="MU070542">
    <property type="protein sequence ID" value="KAF5827279.1"/>
    <property type="molecule type" value="Genomic_DNA"/>
</dbReference>
<proteinExistence type="predicted"/>
<accession>A0ABQ7FY44</accession>
<sequence>MTAGALSMHECGIGRAKPAPIGSPPTMANASHSAPYELLTAPDLMNRGLAMVYEKKLEGNPCEIDFIAQDISMRNDYAVDFHWEGLNLGPRKPSKEAFLNSKPVTLASLASPEAAKNITVHILQGEKNRDILKEVPHGGPLPWVSGSFCLNMTHQVLAGQDIQRTPAGVETPFGIVDGRAMLVKLPGAQHLHLYISTIHACTQAVGLHWMPKKHMYCEAPQGIVQALSVVALLRGRGPPAFNMVPGKGSGLSPKDKEAARALGVNPATVEGVSMYWSHIGDFEQQPGGIPTSLNKPHFSMTSKLALM</sequence>
<organism evidence="1 2">
    <name type="scientific">Dunaliella salina</name>
    <name type="common">Green alga</name>
    <name type="synonym">Protococcus salinus</name>
    <dbReference type="NCBI Taxonomy" id="3046"/>
    <lineage>
        <taxon>Eukaryota</taxon>
        <taxon>Viridiplantae</taxon>
        <taxon>Chlorophyta</taxon>
        <taxon>core chlorophytes</taxon>
        <taxon>Chlorophyceae</taxon>
        <taxon>CS clade</taxon>
        <taxon>Chlamydomonadales</taxon>
        <taxon>Dunaliellaceae</taxon>
        <taxon>Dunaliella</taxon>
    </lineage>
</organism>
<evidence type="ECO:0000313" key="1">
    <source>
        <dbReference type="EMBL" id="KAF5827279.1"/>
    </source>
</evidence>
<protein>
    <submittedName>
        <fullName evidence="1">Uncharacterized protein</fullName>
    </submittedName>
</protein>
<gene>
    <name evidence="1" type="ORF">DUNSADRAFT_1006</name>
</gene>
<keyword evidence="2" id="KW-1185">Reference proteome</keyword>
<evidence type="ECO:0000313" key="2">
    <source>
        <dbReference type="Proteomes" id="UP000815325"/>
    </source>
</evidence>
<comment type="caution">
    <text evidence="1">The sequence shown here is derived from an EMBL/GenBank/DDBJ whole genome shotgun (WGS) entry which is preliminary data.</text>
</comment>
<dbReference type="Proteomes" id="UP000815325">
    <property type="component" value="Unassembled WGS sequence"/>
</dbReference>
<name>A0ABQ7FY44_DUNSA</name>